<proteinExistence type="predicted"/>
<gene>
    <name evidence="4" type="ORF">DFH08DRAFT_909525</name>
</gene>
<evidence type="ECO:0000256" key="2">
    <source>
        <dbReference type="ARBA" id="ARBA00022553"/>
    </source>
</evidence>
<evidence type="ECO:0000259" key="3">
    <source>
        <dbReference type="PROSITE" id="PS52004"/>
    </source>
</evidence>
<dbReference type="CDD" id="cd00833">
    <property type="entry name" value="PKS"/>
    <property type="match status" value="1"/>
</dbReference>
<evidence type="ECO:0000256" key="1">
    <source>
        <dbReference type="ARBA" id="ARBA00022450"/>
    </source>
</evidence>
<dbReference type="Proteomes" id="UP001218218">
    <property type="component" value="Unassembled WGS sequence"/>
</dbReference>
<dbReference type="InterPro" id="IPR020841">
    <property type="entry name" value="PKS_Beta-ketoAc_synthase_dom"/>
</dbReference>
<keyword evidence="5" id="KW-1185">Reference proteome</keyword>
<dbReference type="Gene3D" id="3.40.47.10">
    <property type="match status" value="1"/>
</dbReference>
<dbReference type="PANTHER" id="PTHR43775">
    <property type="entry name" value="FATTY ACID SYNTHASE"/>
    <property type="match status" value="1"/>
</dbReference>
<evidence type="ECO:0000313" key="5">
    <source>
        <dbReference type="Proteomes" id="UP001218218"/>
    </source>
</evidence>
<accession>A0AAD7AVL3</accession>
<comment type="caution">
    <text evidence="4">The sequence shown here is derived from an EMBL/GenBank/DDBJ whole genome shotgun (WGS) entry which is preliminary data.</text>
</comment>
<feature type="domain" description="Ketosynthase family 3 (KS3)" evidence="3">
    <location>
        <begin position="2"/>
        <end position="260"/>
    </location>
</feature>
<dbReference type="InterPro" id="IPR050091">
    <property type="entry name" value="PKS_NRPS_Biosynth_Enz"/>
</dbReference>
<evidence type="ECO:0000313" key="4">
    <source>
        <dbReference type="EMBL" id="KAJ7368834.1"/>
    </source>
</evidence>
<name>A0AAD7AVL3_9AGAR</name>
<sequence length="260" mass="27931">MSETIAIVGISCELPGGPDSTLNLDHNGFFEFLLNYGEAYEKIPSNRFNIESWSGSEPGQISVDTGAFLKDIDLFDNFEFGLSTKDTKAMAATTRKLIEHSFLALLDSGIDYRNKNIGCYMSASLGDVMTVAEPDEFDAVGSFTGYPALVANQVSYTLDLLGPSLPTDTACSSTATATHLAVQALRSGDCDAAVVGGCQLNHRFMDWINYSQGSLLAPDGKCKPFDASADGFARAEGCVVFILKPLEKALRDNDLIYGTV</sequence>
<dbReference type="GO" id="GO:0006633">
    <property type="term" value="P:fatty acid biosynthetic process"/>
    <property type="evidence" value="ECO:0007669"/>
    <property type="project" value="TreeGrafter"/>
</dbReference>
<dbReference type="PROSITE" id="PS52004">
    <property type="entry name" value="KS3_2"/>
    <property type="match status" value="1"/>
</dbReference>
<dbReference type="SMART" id="SM00825">
    <property type="entry name" value="PKS_KS"/>
    <property type="match status" value="1"/>
</dbReference>
<dbReference type="InterPro" id="IPR016039">
    <property type="entry name" value="Thiolase-like"/>
</dbReference>
<protein>
    <submittedName>
        <fullName evidence="4">Beta-ketoacyl synthase</fullName>
    </submittedName>
</protein>
<dbReference type="PANTHER" id="PTHR43775:SF37">
    <property type="entry name" value="SI:DKEY-61P9.11"/>
    <property type="match status" value="1"/>
</dbReference>
<dbReference type="SUPFAM" id="SSF53901">
    <property type="entry name" value="Thiolase-like"/>
    <property type="match status" value="1"/>
</dbReference>
<dbReference type="Pfam" id="PF00109">
    <property type="entry name" value="ketoacyl-synt"/>
    <property type="match status" value="1"/>
</dbReference>
<keyword evidence="2" id="KW-0597">Phosphoprotein</keyword>
<keyword evidence="1" id="KW-0596">Phosphopantetheine</keyword>
<dbReference type="InterPro" id="IPR014030">
    <property type="entry name" value="Ketoacyl_synth_N"/>
</dbReference>
<dbReference type="GO" id="GO:0004312">
    <property type="term" value="F:fatty acid synthase activity"/>
    <property type="evidence" value="ECO:0007669"/>
    <property type="project" value="TreeGrafter"/>
</dbReference>
<organism evidence="4 5">
    <name type="scientific">Mycena albidolilacea</name>
    <dbReference type="NCBI Taxonomy" id="1033008"/>
    <lineage>
        <taxon>Eukaryota</taxon>
        <taxon>Fungi</taxon>
        <taxon>Dikarya</taxon>
        <taxon>Basidiomycota</taxon>
        <taxon>Agaricomycotina</taxon>
        <taxon>Agaricomycetes</taxon>
        <taxon>Agaricomycetidae</taxon>
        <taxon>Agaricales</taxon>
        <taxon>Marasmiineae</taxon>
        <taxon>Mycenaceae</taxon>
        <taxon>Mycena</taxon>
    </lineage>
</organism>
<dbReference type="AlphaFoldDB" id="A0AAD7AVL3"/>
<reference evidence="4" key="1">
    <citation type="submission" date="2023-03" db="EMBL/GenBank/DDBJ databases">
        <title>Massive genome expansion in bonnet fungi (Mycena s.s.) driven by repeated elements and novel gene families across ecological guilds.</title>
        <authorList>
            <consortium name="Lawrence Berkeley National Laboratory"/>
            <person name="Harder C.B."/>
            <person name="Miyauchi S."/>
            <person name="Viragh M."/>
            <person name="Kuo A."/>
            <person name="Thoen E."/>
            <person name="Andreopoulos B."/>
            <person name="Lu D."/>
            <person name="Skrede I."/>
            <person name="Drula E."/>
            <person name="Henrissat B."/>
            <person name="Morin E."/>
            <person name="Kohler A."/>
            <person name="Barry K."/>
            <person name="LaButti K."/>
            <person name="Morin E."/>
            <person name="Salamov A."/>
            <person name="Lipzen A."/>
            <person name="Mereny Z."/>
            <person name="Hegedus B."/>
            <person name="Baldrian P."/>
            <person name="Stursova M."/>
            <person name="Weitz H."/>
            <person name="Taylor A."/>
            <person name="Grigoriev I.V."/>
            <person name="Nagy L.G."/>
            <person name="Martin F."/>
            <person name="Kauserud H."/>
        </authorList>
    </citation>
    <scope>NUCLEOTIDE SEQUENCE</scope>
    <source>
        <strain evidence="4">CBHHK002</strain>
    </source>
</reference>
<dbReference type="EMBL" id="JARIHO010000001">
    <property type="protein sequence ID" value="KAJ7368834.1"/>
    <property type="molecule type" value="Genomic_DNA"/>
</dbReference>